<accession>A0A176QC22</accession>
<proteinExistence type="inferred from homology"/>
<feature type="transmembrane region" description="Helical" evidence="7">
    <location>
        <begin position="550"/>
        <end position="567"/>
    </location>
</feature>
<dbReference type="InterPro" id="IPR050545">
    <property type="entry name" value="Mycobact_MmpL"/>
</dbReference>
<feature type="transmembrane region" description="Helical" evidence="7">
    <location>
        <begin position="398"/>
        <end position="418"/>
    </location>
</feature>
<dbReference type="RefSeq" id="WP_068276279.1">
    <property type="nucleotide sequence ID" value="NZ_LQZG01000003.1"/>
</dbReference>
<feature type="transmembrane region" description="Helical" evidence="7">
    <location>
        <begin position="579"/>
        <end position="598"/>
    </location>
</feature>
<feature type="domain" description="Membrane transport protein MMPL" evidence="8">
    <location>
        <begin position="87"/>
        <end position="401"/>
    </location>
</feature>
<evidence type="ECO:0000256" key="3">
    <source>
        <dbReference type="ARBA" id="ARBA00022475"/>
    </source>
</evidence>
<dbReference type="EMBL" id="LQZG01000003">
    <property type="protein sequence ID" value="OAB87229.1"/>
    <property type="molecule type" value="Genomic_DNA"/>
</dbReference>
<dbReference type="STRING" id="262209.AWH69_12865"/>
<dbReference type="Pfam" id="PF03176">
    <property type="entry name" value="MMPL"/>
    <property type="match status" value="2"/>
</dbReference>
<comment type="similarity">
    <text evidence="2">Belongs to the resistance-nodulation-cell division (RND) (TC 2.A.6) family. MmpL subfamily.</text>
</comment>
<dbReference type="Gene3D" id="1.20.1640.10">
    <property type="entry name" value="Multidrug efflux transporter AcrB transmembrane domain"/>
    <property type="match status" value="2"/>
</dbReference>
<feature type="transmembrane region" description="Helical" evidence="7">
    <location>
        <begin position="236"/>
        <end position="254"/>
    </location>
</feature>
<dbReference type="AlphaFoldDB" id="A0A176QC22"/>
<evidence type="ECO:0000256" key="2">
    <source>
        <dbReference type="ARBA" id="ARBA00010157"/>
    </source>
</evidence>
<dbReference type="SUPFAM" id="SSF82866">
    <property type="entry name" value="Multidrug efflux transporter AcrB transmembrane domain"/>
    <property type="match status" value="2"/>
</dbReference>
<feature type="domain" description="Membrane transport protein MMPL" evidence="8">
    <location>
        <begin position="515"/>
        <end position="727"/>
    </location>
</feature>
<keyword evidence="3" id="KW-1003">Cell membrane</keyword>
<feature type="transmembrane region" description="Helical" evidence="7">
    <location>
        <begin position="693"/>
        <end position="719"/>
    </location>
</feature>
<sequence>MTRTPTRRSALYRWGVLTGRRPWAVVTTWLVLVVLSFATALGAVTGEGLFDRLHSGDIVAPGEADRASALLDSAGGGGFTTDTLLVEGVADLADREVARGNAEAVQAIADVDGVASVVNPFVFEEGPRDPAAAPFVTGPADDPDGFATVVTYDDGLGDAELEAARAEVSTQLDEVVSASRATDSQRGSVQALVDAIIGQVGSDMKTGEGLALPVSFAIMVVVFGGFLAAGLPILGAVASIGGALATLFGFAHVIDLDATVVNIVTVLGLGLCIDYGLLVVSRFREEARGVLDGAPADTLTPADVAHITGLTLDRAGRTVIFSAVTVAISLTGLLFFPVVFMRASGAAGVSIVVLALLVGVSLIPALCALSARRLLRRGTEQAPDEGVFSRLATGVQRVPWAVIAVVLALLVTLALPALRLHLTSSGPEMLPKGAPERTFFETFREDYPDLAGADVTYVTTAPEAAVTRWAKGAASELPGLVTDPVVETVGEQGSGTQVRVVELRTGDGGLGDASRDLVDALHEQRPPFAGHIGGQASGLHDFTDVIAERAPYAVLTVVLATFLLLFLMTGSLVVPLKALVMNVVSLGASLGALVWVFQDGHLEGVLGFTSTGGVEASIPILALAFGFGLSMDYEVFLLSRVVELHEQGHPTDEAVRLGLQRSGRIITSAALLMVVVFSGFVLAQVLAVKQTGVALVLAIVIDATLVRMLLVPATMSVLGEWNWWAPRWMKGLHERVGITE</sequence>
<name>A0A176QC22_9MICO</name>
<keyword evidence="6 7" id="KW-0472">Membrane</keyword>
<gene>
    <name evidence="9" type="ORF">AWH69_12865</name>
</gene>
<organism evidence="9 10">
    <name type="scientific">Janibacter melonis</name>
    <dbReference type="NCBI Taxonomy" id="262209"/>
    <lineage>
        <taxon>Bacteria</taxon>
        <taxon>Bacillati</taxon>
        <taxon>Actinomycetota</taxon>
        <taxon>Actinomycetes</taxon>
        <taxon>Micrococcales</taxon>
        <taxon>Intrasporangiaceae</taxon>
        <taxon>Janibacter</taxon>
    </lineage>
</organism>
<feature type="transmembrane region" description="Helical" evidence="7">
    <location>
        <begin position="665"/>
        <end position="687"/>
    </location>
</feature>
<feature type="transmembrane region" description="Helical" evidence="7">
    <location>
        <begin position="210"/>
        <end position="229"/>
    </location>
</feature>
<evidence type="ECO:0000259" key="8">
    <source>
        <dbReference type="Pfam" id="PF03176"/>
    </source>
</evidence>
<reference evidence="9 10" key="1">
    <citation type="submission" date="2016-01" db="EMBL/GenBank/DDBJ databases">
        <title>Janibacter melonis strain CD11_4 genome sequencing and assembly.</title>
        <authorList>
            <person name="Nair G.R."/>
            <person name="Kaur G."/>
            <person name="Chander A.M."/>
            <person name="Mayilraj S."/>
        </authorList>
    </citation>
    <scope>NUCLEOTIDE SEQUENCE [LARGE SCALE GENOMIC DNA]</scope>
    <source>
        <strain evidence="9 10">CD11-4</strain>
    </source>
</reference>
<evidence type="ECO:0000256" key="4">
    <source>
        <dbReference type="ARBA" id="ARBA00022692"/>
    </source>
</evidence>
<comment type="subcellular location">
    <subcellularLocation>
        <location evidence="1">Cell membrane</location>
        <topology evidence="1">Multi-pass membrane protein</topology>
    </subcellularLocation>
</comment>
<evidence type="ECO:0000313" key="9">
    <source>
        <dbReference type="EMBL" id="OAB87229.1"/>
    </source>
</evidence>
<feature type="transmembrane region" description="Helical" evidence="7">
    <location>
        <begin position="346"/>
        <end position="369"/>
    </location>
</feature>
<dbReference type="InterPro" id="IPR004869">
    <property type="entry name" value="MMPL_dom"/>
</dbReference>
<feature type="transmembrane region" description="Helical" evidence="7">
    <location>
        <begin position="618"/>
        <end position="638"/>
    </location>
</feature>
<dbReference type="Proteomes" id="UP000076976">
    <property type="component" value="Unassembled WGS sequence"/>
</dbReference>
<evidence type="ECO:0000256" key="6">
    <source>
        <dbReference type="ARBA" id="ARBA00023136"/>
    </source>
</evidence>
<evidence type="ECO:0000256" key="7">
    <source>
        <dbReference type="SAM" id="Phobius"/>
    </source>
</evidence>
<keyword evidence="4 7" id="KW-0812">Transmembrane</keyword>
<keyword evidence="5 7" id="KW-1133">Transmembrane helix</keyword>
<protein>
    <submittedName>
        <fullName evidence="9">Multidrug RND transporter</fullName>
    </submittedName>
</protein>
<keyword evidence="10" id="KW-1185">Reference proteome</keyword>
<comment type="caution">
    <text evidence="9">The sequence shown here is derived from an EMBL/GenBank/DDBJ whole genome shotgun (WGS) entry which is preliminary data.</text>
</comment>
<feature type="transmembrane region" description="Helical" evidence="7">
    <location>
        <begin position="260"/>
        <end position="280"/>
    </location>
</feature>
<dbReference type="PANTHER" id="PTHR33406">
    <property type="entry name" value="MEMBRANE PROTEIN MJ1562-RELATED"/>
    <property type="match status" value="1"/>
</dbReference>
<dbReference type="PANTHER" id="PTHR33406:SF11">
    <property type="entry name" value="MEMBRANE PROTEIN SCO6666-RELATED"/>
    <property type="match status" value="1"/>
</dbReference>
<evidence type="ECO:0000313" key="10">
    <source>
        <dbReference type="Proteomes" id="UP000076976"/>
    </source>
</evidence>
<dbReference type="GO" id="GO:0005886">
    <property type="term" value="C:plasma membrane"/>
    <property type="evidence" value="ECO:0007669"/>
    <property type="project" value="UniProtKB-SubCell"/>
</dbReference>
<evidence type="ECO:0000256" key="5">
    <source>
        <dbReference type="ARBA" id="ARBA00022989"/>
    </source>
</evidence>
<feature type="transmembrane region" description="Helical" evidence="7">
    <location>
        <begin position="319"/>
        <end position="340"/>
    </location>
</feature>
<evidence type="ECO:0000256" key="1">
    <source>
        <dbReference type="ARBA" id="ARBA00004651"/>
    </source>
</evidence>